<evidence type="ECO:0000313" key="1">
    <source>
        <dbReference type="EMBL" id="KAJ3807212.1"/>
    </source>
</evidence>
<dbReference type="Proteomes" id="UP001163835">
    <property type="component" value="Unassembled WGS sequence"/>
</dbReference>
<proteinExistence type="predicted"/>
<accession>A0ACC1TR66</accession>
<sequence>MLVFRLTIFNSLLQSSLAVYQQSLSATSTFVSPELQHSDDDWDLNKPLTSNSTANFVFATISSLLQSAPNLRYRNGHTLVPGIILSGTLLYHGRGDSNIPTMEWVAFDPEASYIFCKLYGQSQSCWLHTFRVRRFLRILYFDGSSAAKIGDGAMDSQDILTWGEIKPDLVREEGMRIRKLCEWGVKVGLDGFVRYINFLMLCDFSPLQLISSRHIKSTPLAYPPKDISPVPTLRTPIGTLPITSDSIDFLRISGRFDHYPGMMQVQLDLAHFVSLYDEKLAPSLFTVREGKPRLRHRLLGMSQEDILRVKVHLEGQIAEVAWSSLERAGNHLDWSIHLHSIVNLYGDTFDDLCDIINSTTIPLSRADVRAENAFRMIESIVRPFVLHSVSPTGTSPDIAWASSVFKECALSHASAISTISLTKSEELLRNAIEGTTRELCRVMTKMWTDGVREGMSPLFGSSHKPEDATSLLDTWKVDLGNLMVWLDWGTWMRCKPTCKQLEFCYLPAWPFGVGNSSRPAAGWHEHNPQPRCLRKIPPFIYADDFLKS</sequence>
<reference evidence="1" key="1">
    <citation type="submission" date="2022-09" db="EMBL/GenBank/DDBJ databases">
        <title>A Global Phylogenomic Analysis of the Shiitake Genus Lentinula.</title>
        <authorList>
            <consortium name="DOE Joint Genome Institute"/>
            <person name="Sierra-Patev S."/>
            <person name="Min B."/>
            <person name="Naranjo-Ortiz M."/>
            <person name="Looney B."/>
            <person name="Konkel Z."/>
            <person name="Slot J.C."/>
            <person name="Sakamoto Y."/>
            <person name="Steenwyk J.L."/>
            <person name="Rokas A."/>
            <person name="Carro J."/>
            <person name="Camarero S."/>
            <person name="Ferreira P."/>
            <person name="Molpeceres G."/>
            <person name="Ruiz-Duenas F.J."/>
            <person name="Serrano A."/>
            <person name="Henrissat B."/>
            <person name="Drula E."/>
            <person name="Hughes K.W."/>
            <person name="Mata J.L."/>
            <person name="Ishikawa N.K."/>
            <person name="Vargas-Isla R."/>
            <person name="Ushijima S."/>
            <person name="Smith C.A."/>
            <person name="Ahrendt S."/>
            <person name="Andreopoulos W."/>
            <person name="He G."/>
            <person name="Labutti K."/>
            <person name="Lipzen A."/>
            <person name="Ng V."/>
            <person name="Riley R."/>
            <person name="Sandor L."/>
            <person name="Barry K."/>
            <person name="Martinez A.T."/>
            <person name="Xiao Y."/>
            <person name="Gibbons J.G."/>
            <person name="Terashima K."/>
            <person name="Grigoriev I.V."/>
            <person name="Hibbett D.S."/>
        </authorList>
    </citation>
    <scope>NUCLEOTIDE SEQUENCE</scope>
    <source>
        <strain evidence="1">TMI1499</strain>
    </source>
</reference>
<protein>
    <submittedName>
        <fullName evidence="1">Uncharacterized protein</fullName>
    </submittedName>
</protein>
<comment type="caution">
    <text evidence="1">The sequence shown here is derived from an EMBL/GenBank/DDBJ whole genome shotgun (WGS) entry which is preliminary data.</text>
</comment>
<evidence type="ECO:0000313" key="2">
    <source>
        <dbReference type="Proteomes" id="UP001163835"/>
    </source>
</evidence>
<keyword evidence="2" id="KW-1185">Reference proteome</keyword>
<dbReference type="EMBL" id="MU795329">
    <property type="protein sequence ID" value="KAJ3807212.1"/>
    <property type="molecule type" value="Genomic_DNA"/>
</dbReference>
<organism evidence="1 2">
    <name type="scientific">Lentinula aff. lateritia</name>
    <dbReference type="NCBI Taxonomy" id="2804960"/>
    <lineage>
        <taxon>Eukaryota</taxon>
        <taxon>Fungi</taxon>
        <taxon>Dikarya</taxon>
        <taxon>Basidiomycota</taxon>
        <taxon>Agaricomycotina</taxon>
        <taxon>Agaricomycetes</taxon>
        <taxon>Agaricomycetidae</taxon>
        <taxon>Agaricales</taxon>
        <taxon>Marasmiineae</taxon>
        <taxon>Omphalotaceae</taxon>
        <taxon>Lentinula</taxon>
    </lineage>
</organism>
<name>A0ACC1TR66_9AGAR</name>
<gene>
    <name evidence="1" type="ORF">F5876DRAFT_48495</name>
</gene>